<protein>
    <submittedName>
        <fullName evidence="1">Uncharacterized protein</fullName>
    </submittedName>
</protein>
<proteinExistence type="predicted"/>
<dbReference type="EMBL" id="WPAF01000033">
    <property type="protein sequence ID" value="KAF0133151.1"/>
    <property type="molecule type" value="Genomic_DNA"/>
</dbReference>
<evidence type="ECO:0000313" key="2">
    <source>
        <dbReference type="Proteomes" id="UP000488506"/>
    </source>
</evidence>
<organism evidence="1 2">
    <name type="scientific">Candidatus Saganbacteria bacterium</name>
    <dbReference type="NCBI Taxonomy" id="2575572"/>
    <lineage>
        <taxon>Bacteria</taxon>
        <taxon>Bacillati</taxon>
        <taxon>Saganbacteria</taxon>
    </lineage>
</organism>
<dbReference type="AlphaFoldDB" id="A0A833KZX1"/>
<comment type="caution">
    <text evidence="1">The sequence shown here is derived from an EMBL/GenBank/DDBJ whole genome shotgun (WGS) entry which is preliminary data.</text>
</comment>
<accession>A0A833KZX1</accession>
<gene>
    <name evidence="1" type="ORF">FD145_1409</name>
</gene>
<evidence type="ECO:0000313" key="1">
    <source>
        <dbReference type="EMBL" id="KAF0133151.1"/>
    </source>
</evidence>
<dbReference type="Proteomes" id="UP000488506">
    <property type="component" value="Unassembled WGS sequence"/>
</dbReference>
<sequence>MLIFPMLMQVHWSLSGPSSQPQDNNTNQAQRNALSRQFYLKAKEIEKRIAELKAAKKPIPPDLLRDLAKAHAQWNPSRALKTWEIIINNPNYANYTGRLEIWGQYIITGYRLLPEAKWNKSICDFLRFVGTKKRLTPQEKQIADRVKKLNEEKKQFTLQLIRRLEKKL</sequence>
<name>A0A833KZX1_UNCSA</name>
<reference evidence="1 2" key="1">
    <citation type="submission" date="2019-12" db="EMBL/GenBank/DDBJ databases">
        <authorList>
            <person name="Wolfe R."/>
            <person name="Danczak R."/>
            <person name="Wilkins M."/>
        </authorList>
    </citation>
    <scope>NUCLEOTIDE SEQUENCE [LARGE SCALE GENOMIC DNA]</scope>
    <source>
        <strain evidence="1">X2_MaxBin.013</strain>
    </source>
</reference>